<feature type="transmembrane region" description="Helical" evidence="4">
    <location>
        <begin position="251"/>
        <end position="271"/>
    </location>
</feature>
<reference evidence="5 6" key="1">
    <citation type="submission" date="2013-04" db="EMBL/GenBank/DDBJ databases">
        <title>The Genome Sequence of Sutterella wadsworthensis HGA0223.</title>
        <authorList>
            <consortium name="The Broad Institute Genomics Platform"/>
            <person name="Earl A."/>
            <person name="Ward D."/>
            <person name="Feldgarden M."/>
            <person name="Gevers D."/>
            <person name="Schmidt T.M."/>
            <person name="Dover J."/>
            <person name="Dai D."/>
            <person name="Walker B."/>
            <person name="Young S."/>
            <person name="Zeng Q."/>
            <person name="Gargeya S."/>
            <person name="Fitzgerald M."/>
            <person name="Haas B."/>
            <person name="Abouelleil A."/>
            <person name="Allen A.W."/>
            <person name="Alvarado L."/>
            <person name="Arachchi H.M."/>
            <person name="Berlin A.M."/>
            <person name="Chapman S.B."/>
            <person name="Gainer-Dewar J."/>
            <person name="Goldberg J."/>
            <person name="Griggs A."/>
            <person name="Gujja S."/>
            <person name="Hansen M."/>
            <person name="Howarth C."/>
            <person name="Imamovic A."/>
            <person name="Ireland A."/>
            <person name="Larimer J."/>
            <person name="McCowan C."/>
            <person name="Murphy C."/>
            <person name="Pearson M."/>
            <person name="Poon T.W."/>
            <person name="Priest M."/>
            <person name="Roberts A."/>
            <person name="Saif S."/>
            <person name="Shea T."/>
            <person name="Sisk P."/>
            <person name="Sykes S."/>
            <person name="Wortman J."/>
            <person name="Nusbaum C."/>
            <person name="Birren B."/>
        </authorList>
    </citation>
    <scope>NUCLEOTIDE SEQUENCE [LARGE SCALE GENOMIC DNA]</scope>
    <source>
        <strain evidence="5 6">HGA0223</strain>
    </source>
</reference>
<feature type="transmembrane region" description="Helical" evidence="4">
    <location>
        <begin position="92"/>
        <end position="114"/>
    </location>
</feature>
<feature type="transmembrane region" description="Helical" evidence="4">
    <location>
        <begin position="213"/>
        <end position="239"/>
    </location>
</feature>
<name>S3C0Q0_9BURK</name>
<dbReference type="HOGENOM" id="CLU_038046_1_0_4"/>
<keyword evidence="2 4" id="KW-1133">Transmembrane helix</keyword>
<dbReference type="Pfam" id="PF07690">
    <property type="entry name" value="MFS_1"/>
    <property type="match status" value="1"/>
</dbReference>
<dbReference type="InterPro" id="IPR052524">
    <property type="entry name" value="MFS_Cyanate_Porter"/>
</dbReference>
<evidence type="ECO:0008006" key="7">
    <source>
        <dbReference type="Google" id="ProtNLM"/>
    </source>
</evidence>
<feature type="transmembrane region" description="Helical" evidence="4">
    <location>
        <begin position="308"/>
        <end position="326"/>
    </location>
</feature>
<dbReference type="eggNOG" id="COG2807">
    <property type="taxonomic scope" value="Bacteria"/>
</dbReference>
<keyword evidence="6" id="KW-1185">Reference proteome</keyword>
<dbReference type="EMBL" id="ATCF01000012">
    <property type="protein sequence ID" value="EPD99902.1"/>
    <property type="molecule type" value="Genomic_DNA"/>
</dbReference>
<dbReference type="GO" id="GO:0022857">
    <property type="term" value="F:transmembrane transporter activity"/>
    <property type="evidence" value="ECO:0007669"/>
    <property type="project" value="InterPro"/>
</dbReference>
<dbReference type="PANTHER" id="PTHR23523:SF2">
    <property type="entry name" value="2-NITROIMIDAZOLE TRANSPORTER"/>
    <property type="match status" value="1"/>
</dbReference>
<gene>
    <name evidence="5" type="ORF">HMPREF1476_00706</name>
</gene>
<evidence type="ECO:0000313" key="6">
    <source>
        <dbReference type="Proteomes" id="UP000014400"/>
    </source>
</evidence>
<organism evidence="5 6">
    <name type="scientific">Sutterella wadsworthensis HGA0223</name>
    <dbReference type="NCBI Taxonomy" id="1203554"/>
    <lineage>
        <taxon>Bacteria</taxon>
        <taxon>Pseudomonadati</taxon>
        <taxon>Pseudomonadota</taxon>
        <taxon>Betaproteobacteria</taxon>
        <taxon>Burkholderiales</taxon>
        <taxon>Sutterellaceae</taxon>
        <taxon>Sutterella</taxon>
    </lineage>
</organism>
<feature type="transmembrane region" description="Helical" evidence="4">
    <location>
        <begin position="283"/>
        <end position="302"/>
    </location>
</feature>
<proteinExistence type="predicted"/>
<accession>S3C0Q0</accession>
<feature type="transmembrane region" description="Helical" evidence="4">
    <location>
        <begin position="333"/>
        <end position="356"/>
    </location>
</feature>
<feature type="transmembrane region" description="Helical" evidence="4">
    <location>
        <begin position="64"/>
        <end position="86"/>
    </location>
</feature>
<protein>
    <recommendedName>
        <fullName evidence="7">Major facilitator superfamily (MFS) profile domain-containing protein</fullName>
    </recommendedName>
</protein>
<keyword evidence="3 4" id="KW-0472">Membrane</keyword>
<dbReference type="PATRIC" id="fig|1203554.3.peg.697"/>
<feature type="transmembrane region" description="Helical" evidence="4">
    <location>
        <begin position="368"/>
        <end position="387"/>
    </location>
</feature>
<dbReference type="Gene3D" id="1.20.1250.20">
    <property type="entry name" value="MFS general substrate transporter like domains"/>
    <property type="match status" value="1"/>
</dbReference>
<sequence>MPALIALLLTAFVMRGPVTGVGPVAAEVVAAYGTTWSLYGLLAALPVAAFGLCSFLAPALQARLGLCGAASAALALLLLGTALRFIANLAAFAGGMFLLGAGIALLNVLMPVVIKTRWPRRIGMLMGLYTGMIGLSGAVGGLTAAPLFAWGGSLSWPFGFWTAGALLALMVWLLLMQCRTQGQSSESRCSAPKPAEDKERPLGLLRRTLRAPLAWILTGVMGLQSTLIYTAAAWMPSYWRSQGMSFETTGIWIFVFLFSGLPASVMTAKFFKVCPSDRTAGAVLSLLYVLGLAGWLAGGAWLLPASVAAGAAQGAMLSAAFLLMASHTKGSQAMLAVSTLSQGIGYLAAGAGPFIFGRLLQATGGWTAPFVFFTAVIMLWGLCVRLADTHQTVD</sequence>
<evidence type="ECO:0000256" key="4">
    <source>
        <dbReference type="SAM" id="Phobius"/>
    </source>
</evidence>
<evidence type="ECO:0000313" key="5">
    <source>
        <dbReference type="EMBL" id="EPD99902.1"/>
    </source>
</evidence>
<dbReference type="InterPro" id="IPR036259">
    <property type="entry name" value="MFS_trans_sf"/>
</dbReference>
<feature type="transmembrane region" description="Helical" evidence="4">
    <location>
        <begin position="36"/>
        <end position="57"/>
    </location>
</feature>
<feature type="transmembrane region" description="Helical" evidence="4">
    <location>
        <begin position="156"/>
        <end position="175"/>
    </location>
</feature>
<evidence type="ECO:0000256" key="2">
    <source>
        <dbReference type="ARBA" id="ARBA00022989"/>
    </source>
</evidence>
<dbReference type="InterPro" id="IPR011701">
    <property type="entry name" value="MFS"/>
</dbReference>
<dbReference type="PANTHER" id="PTHR23523">
    <property type="match status" value="1"/>
</dbReference>
<dbReference type="STRING" id="1203554.HMPREF1476_00706"/>
<evidence type="ECO:0000256" key="3">
    <source>
        <dbReference type="ARBA" id="ARBA00023136"/>
    </source>
</evidence>
<dbReference type="Proteomes" id="UP000014400">
    <property type="component" value="Unassembled WGS sequence"/>
</dbReference>
<dbReference type="AlphaFoldDB" id="S3C0Q0"/>
<feature type="transmembrane region" description="Helical" evidence="4">
    <location>
        <begin position="126"/>
        <end position="150"/>
    </location>
</feature>
<keyword evidence="1 4" id="KW-0812">Transmembrane</keyword>
<dbReference type="SUPFAM" id="SSF103473">
    <property type="entry name" value="MFS general substrate transporter"/>
    <property type="match status" value="1"/>
</dbReference>
<evidence type="ECO:0000256" key="1">
    <source>
        <dbReference type="ARBA" id="ARBA00022692"/>
    </source>
</evidence>
<comment type="caution">
    <text evidence="5">The sequence shown here is derived from an EMBL/GenBank/DDBJ whole genome shotgun (WGS) entry which is preliminary data.</text>
</comment>